<name>A0ABW2BKU9_9HYPH</name>
<sequence>MKTSVQQMRGWGWRAGDGKDRWFLSGCTLPRTARRASGEAGSACCYAGISSSDRAPC</sequence>
<evidence type="ECO:0000313" key="1">
    <source>
        <dbReference type="EMBL" id="MFC6790701.1"/>
    </source>
</evidence>
<evidence type="ECO:0000313" key="2">
    <source>
        <dbReference type="Proteomes" id="UP001596292"/>
    </source>
</evidence>
<gene>
    <name evidence="1" type="ORF">ACFQE0_14425</name>
</gene>
<protein>
    <submittedName>
        <fullName evidence="1">Uncharacterized protein</fullName>
    </submittedName>
</protein>
<comment type="caution">
    <text evidence="1">The sequence shown here is derived from an EMBL/GenBank/DDBJ whole genome shotgun (WGS) entry which is preliminary data.</text>
</comment>
<proteinExistence type="predicted"/>
<dbReference type="Proteomes" id="UP001596292">
    <property type="component" value="Unassembled WGS sequence"/>
</dbReference>
<organism evidence="1 2">
    <name type="scientific">Methylobacterium komagatae</name>
    <dbReference type="NCBI Taxonomy" id="374425"/>
    <lineage>
        <taxon>Bacteria</taxon>
        <taxon>Pseudomonadati</taxon>
        <taxon>Pseudomonadota</taxon>
        <taxon>Alphaproteobacteria</taxon>
        <taxon>Hyphomicrobiales</taxon>
        <taxon>Methylobacteriaceae</taxon>
        <taxon>Methylobacterium</taxon>
    </lineage>
</organism>
<keyword evidence="2" id="KW-1185">Reference proteome</keyword>
<dbReference type="EMBL" id="JBHSWN010000001">
    <property type="protein sequence ID" value="MFC6790701.1"/>
    <property type="molecule type" value="Genomic_DNA"/>
</dbReference>
<reference evidence="2" key="1">
    <citation type="journal article" date="2019" name="Int. J. Syst. Evol. Microbiol.">
        <title>The Global Catalogue of Microorganisms (GCM) 10K type strain sequencing project: providing services to taxonomists for standard genome sequencing and annotation.</title>
        <authorList>
            <consortium name="The Broad Institute Genomics Platform"/>
            <consortium name="The Broad Institute Genome Sequencing Center for Infectious Disease"/>
            <person name="Wu L."/>
            <person name="Ma J."/>
        </authorList>
    </citation>
    <scope>NUCLEOTIDE SEQUENCE [LARGE SCALE GENOMIC DNA]</scope>
    <source>
        <strain evidence="2">CCUG 48316</strain>
    </source>
</reference>
<accession>A0ABW2BKU9</accession>